<comment type="subcellular location">
    <subcellularLocation>
        <location evidence="1 7">Cell membrane</location>
        <topology evidence="1 7">Peripheral membrane protein</topology>
    </subcellularLocation>
</comment>
<evidence type="ECO:0000256" key="2">
    <source>
        <dbReference type="ARBA" id="ARBA00005712"/>
    </source>
</evidence>
<dbReference type="GO" id="GO:0005524">
    <property type="term" value="F:ATP binding"/>
    <property type="evidence" value="ECO:0007669"/>
    <property type="project" value="UniProtKB-UniRule"/>
</dbReference>
<dbReference type="Pfam" id="PF02823">
    <property type="entry name" value="ATP-synt_DE_N"/>
    <property type="match status" value="1"/>
</dbReference>
<keyword evidence="5 7" id="KW-0472">Membrane</keyword>
<dbReference type="GO" id="GO:0045259">
    <property type="term" value="C:proton-transporting ATP synthase complex"/>
    <property type="evidence" value="ECO:0007669"/>
    <property type="project" value="UniProtKB-KW"/>
</dbReference>
<evidence type="ECO:0000259" key="8">
    <source>
        <dbReference type="Pfam" id="PF02823"/>
    </source>
</evidence>
<keyword evidence="7" id="KW-1003">Cell membrane</keyword>
<organism evidence="9 10">
    <name type="scientific">Calidifontibacter indicus</name>
    <dbReference type="NCBI Taxonomy" id="419650"/>
    <lineage>
        <taxon>Bacteria</taxon>
        <taxon>Bacillati</taxon>
        <taxon>Actinomycetota</taxon>
        <taxon>Actinomycetes</taxon>
        <taxon>Micrococcales</taxon>
        <taxon>Dermacoccaceae</taxon>
        <taxon>Calidifontibacter</taxon>
    </lineage>
</organism>
<name>A0A3D9V0R5_9MICO</name>
<keyword evidence="7" id="KW-0375">Hydrogen ion transport</keyword>
<protein>
    <recommendedName>
        <fullName evidence="7">ATP synthase epsilon chain</fullName>
    </recommendedName>
    <alternativeName>
        <fullName evidence="7">ATP synthase F1 sector epsilon subunit</fullName>
    </alternativeName>
    <alternativeName>
        <fullName evidence="7">F-ATPase epsilon subunit</fullName>
    </alternativeName>
</protein>
<dbReference type="AlphaFoldDB" id="A0A3D9V0R5"/>
<dbReference type="CDD" id="cd12152">
    <property type="entry name" value="F1-ATPase_delta"/>
    <property type="match status" value="1"/>
</dbReference>
<dbReference type="OrthoDB" id="9791445at2"/>
<dbReference type="GO" id="GO:0046933">
    <property type="term" value="F:proton-transporting ATP synthase activity, rotational mechanism"/>
    <property type="evidence" value="ECO:0007669"/>
    <property type="project" value="UniProtKB-UniRule"/>
</dbReference>
<keyword evidence="10" id="KW-1185">Reference proteome</keyword>
<dbReference type="InterPro" id="IPR036771">
    <property type="entry name" value="ATPsynth_dsu/esu_N"/>
</dbReference>
<keyword evidence="4 7" id="KW-0406">Ion transport</keyword>
<proteinExistence type="inferred from homology"/>
<evidence type="ECO:0000256" key="6">
    <source>
        <dbReference type="ARBA" id="ARBA00023196"/>
    </source>
</evidence>
<evidence type="ECO:0000313" key="9">
    <source>
        <dbReference type="EMBL" id="REF31804.1"/>
    </source>
</evidence>
<dbReference type="Gene3D" id="2.60.15.10">
    <property type="entry name" value="F0F1 ATP synthase delta/epsilon subunit, N-terminal"/>
    <property type="match status" value="1"/>
</dbReference>
<dbReference type="HAMAP" id="MF_00530">
    <property type="entry name" value="ATP_synth_epsil_bac"/>
    <property type="match status" value="1"/>
</dbReference>
<evidence type="ECO:0000256" key="5">
    <source>
        <dbReference type="ARBA" id="ARBA00023136"/>
    </source>
</evidence>
<dbReference type="SUPFAM" id="SSF51344">
    <property type="entry name" value="Epsilon subunit of F1F0-ATP synthase N-terminal domain"/>
    <property type="match status" value="1"/>
</dbReference>
<reference evidence="9 10" key="1">
    <citation type="submission" date="2018-08" db="EMBL/GenBank/DDBJ databases">
        <title>Sequencing the genomes of 1000 actinobacteria strains.</title>
        <authorList>
            <person name="Klenk H.-P."/>
        </authorList>
    </citation>
    <scope>NUCLEOTIDE SEQUENCE [LARGE SCALE GENOMIC DNA]</scope>
    <source>
        <strain evidence="9 10">DSM 22967</strain>
    </source>
</reference>
<dbReference type="NCBIfam" id="NF009977">
    <property type="entry name" value="PRK13442.1"/>
    <property type="match status" value="1"/>
</dbReference>
<feature type="domain" description="ATP synthase F1 complex delta/epsilon subunit N-terminal" evidence="8">
    <location>
        <begin position="4"/>
        <end position="82"/>
    </location>
</feature>
<comment type="caution">
    <text evidence="9">The sequence shown here is derived from an EMBL/GenBank/DDBJ whole genome shotgun (WGS) entry which is preliminary data.</text>
</comment>
<gene>
    <name evidence="7" type="primary">atpC</name>
    <name evidence="9" type="ORF">DFJ65_2885</name>
</gene>
<evidence type="ECO:0000256" key="7">
    <source>
        <dbReference type="HAMAP-Rule" id="MF_00530"/>
    </source>
</evidence>
<comment type="function">
    <text evidence="7">Produces ATP from ADP in the presence of a proton gradient across the membrane.</text>
</comment>
<sequence>MSNLNVQLVAADRKVWEGEAKALYARTVEGELGILPDHTPLLSVLAESAEVRIDPVNGSRQVVTVGGGFISVDHNTVTVVSDVIDASGLSA</sequence>
<comment type="subunit">
    <text evidence="7">F-type ATPases have 2 components, CF(1) - the catalytic core - and CF(0) - the membrane proton channel. CF(1) has five subunits: alpha(3), beta(3), gamma(1), delta(1), epsilon(1). CF(0) has three main subunits: a, b and c.</text>
</comment>
<keyword evidence="6 7" id="KW-0139">CF(1)</keyword>
<dbReference type="RefSeq" id="WP_115923593.1">
    <property type="nucleotide sequence ID" value="NZ_QTUA01000001.1"/>
</dbReference>
<dbReference type="Proteomes" id="UP000256253">
    <property type="component" value="Unassembled WGS sequence"/>
</dbReference>
<keyword evidence="7" id="KW-0066">ATP synthesis</keyword>
<dbReference type="EMBL" id="QTUA01000001">
    <property type="protein sequence ID" value="REF31804.1"/>
    <property type="molecule type" value="Genomic_DNA"/>
</dbReference>
<dbReference type="GO" id="GO:0005886">
    <property type="term" value="C:plasma membrane"/>
    <property type="evidence" value="ECO:0007669"/>
    <property type="project" value="UniProtKB-SubCell"/>
</dbReference>
<dbReference type="InterPro" id="IPR001469">
    <property type="entry name" value="ATP_synth_F1_dsu/esu"/>
</dbReference>
<evidence type="ECO:0000256" key="3">
    <source>
        <dbReference type="ARBA" id="ARBA00022448"/>
    </source>
</evidence>
<evidence type="ECO:0000256" key="1">
    <source>
        <dbReference type="ARBA" id="ARBA00004202"/>
    </source>
</evidence>
<dbReference type="InterPro" id="IPR020546">
    <property type="entry name" value="ATP_synth_F1_dsu/esu_N"/>
</dbReference>
<evidence type="ECO:0000313" key="10">
    <source>
        <dbReference type="Proteomes" id="UP000256253"/>
    </source>
</evidence>
<evidence type="ECO:0000256" key="4">
    <source>
        <dbReference type="ARBA" id="ARBA00023065"/>
    </source>
</evidence>
<comment type="similarity">
    <text evidence="2 7">Belongs to the ATPase epsilon chain family.</text>
</comment>
<accession>A0A3D9V0R5</accession>
<keyword evidence="3 7" id="KW-0813">Transport</keyword>